<dbReference type="PROSITE" id="PS00674">
    <property type="entry name" value="AAA"/>
    <property type="match status" value="1"/>
</dbReference>
<dbReference type="InterPro" id="IPR003959">
    <property type="entry name" value="ATPase_AAA_core"/>
</dbReference>
<dbReference type="EMBL" id="AY835431">
    <property type="protein sequence ID" value="AAV80616.1"/>
    <property type="molecule type" value="Genomic_DNA"/>
</dbReference>
<dbReference type="GO" id="GO:0005524">
    <property type="term" value="F:ATP binding"/>
    <property type="evidence" value="ECO:0007669"/>
    <property type="project" value="InterPro"/>
</dbReference>
<keyword evidence="2" id="KW-1133">Transmembrane helix</keyword>
<evidence type="ECO:0000313" key="4">
    <source>
        <dbReference type="EMBL" id="AAV80616.1"/>
    </source>
</evidence>
<dbReference type="InterPro" id="IPR027417">
    <property type="entry name" value="P-loop_NTPase"/>
</dbReference>
<gene>
    <name evidence="4" type="primary">ftsH</name>
</gene>
<evidence type="ECO:0000256" key="1">
    <source>
        <dbReference type="SAM" id="MobiDB-lite"/>
    </source>
</evidence>
<reference evidence="4" key="2">
    <citation type="submission" date="2004-11" db="EMBL/GenBank/DDBJ databases">
        <authorList>
            <person name="Pombert J.-F."/>
            <person name="Otis C."/>
            <person name="Lemieux C."/>
            <person name="Turmel M."/>
        </authorList>
    </citation>
    <scope>NUCLEOTIDE SEQUENCE</scope>
    <source>
        <strain evidence="4">UTEX 1912</strain>
    </source>
</reference>
<keyword evidence="2" id="KW-0812">Transmembrane</keyword>
<proteinExistence type="predicted"/>
<feature type="region of interest" description="Disordered" evidence="1">
    <location>
        <begin position="439"/>
        <end position="464"/>
    </location>
</feature>
<reference evidence="4" key="3">
    <citation type="journal article" date="2005" name="Mol. Biol. Evol.">
        <title>The chloroplast genome sequence of the green alga Pseudendoclonium akinetum (Ulvophyceae) reveals unusual structural features and new insights into the branching order of chlorophyte lineages.</title>
        <authorList>
            <person name="Pombert J.F."/>
            <person name="Otis C."/>
            <person name="Lemieux C."/>
            <person name="Turmel M."/>
        </authorList>
    </citation>
    <scope>NUCLEOTIDE SEQUENCE</scope>
    <source>
        <strain evidence="4">UTEX 1912</strain>
    </source>
</reference>
<dbReference type="RefSeq" id="YP_636192.1">
    <property type="nucleotide sequence ID" value="NC_008114.1"/>
</dbReference>
<dbReference type="Gene3D" id="1.10.8.60">
    <property type="match status" value="1"/>
</dbReference>
<dbReference type="GeneID" id="4108818"/>
<dbReference type="Pfam" id="PF00004">
    <property type="entry name" value="AAA"/>
    <property type="match status" value="2"/>
</dbReference>
<geneLocation type="chloroplast" evidence="4"/>
<dbReference type="GO" id="GO:0016887">
    <property type="term" value="F:ATP hydrolysis activity"/>
    <property type="evidence" value="ECO:0007669"/>
    <property type="project" value="InterPro"/>
</dbReference>
<dbReference type="PANTHER" id="PTHR23076:SF97">
    <property type="entry name" value="ATP-DEPENDENT ZINC METALLOPROTEASE YME1L1"/>
    <property type="match status" value="1"/>
</dbReference>
<protein>
    <submittedName>
        <fullName evidence="4">Cell division protein</fullName>
    </submittedName>
</protein>
<dbReference type="GO" id="GO:0004176">
    <property type="term" value="F:ATP-dependent peptidase activity"/>
    <property type="evidence" value="ECO:0007669"/>
    <property type="project" value="TreeGrafter"/>
</dbReference>
<dbReference type="Gene3D" id="3.40.50.300">
    <property type="entry name" value="P-loop containing nucleotide triphosphate hydrolases"/>
    <property type="match status" value="2"/>
</dbReference>
<keyword evidence="4" id="KW-0132">Cell division</keyword>
<dbReference type="PANTHER" id="PTHR23076">
    <property type="entry name" value="METALLOPROTEASE M41 FTSH"/>
    <property type="match status" value="1"/>
</dbReference>
<accession>Q3ZJ75</accession>
<feature type="compositionally biased region" description="Polar residues" evidence="1">
    <location>
        <begin position="439"/>
        <end position="453"/>
    </location>
</feature>
<feature type="domain" description="AAA+ ATPase" evidence="3">
    <location>
        <begin position="1518"/>
        <end position="1736"/>
    </location>
</feature>
<dbReference type="SMART" id="SM00382">
    <property type="entry name" value="AAA"/>
    <property type="match status" value="1"/>
</dbReference>
<keyword evidence="4" id="KW-0131">Cell cycle</keyword>
<evidence type="ECO:0000259" key="3">
    <source>
        <dbReference type="SMART" id="SM00382"/>
    </source>
</evidence>
<reference evidence="4" key="4">
    <citation type="journal article" date="2006" name="BMC Biol.">
        <title>The complete chloroplast DNA sequence of the green alga Oltmannsiellopsis viridis reveals a distinctive quadripartite architecture in the chloroplast genome of early diverging ulvophytes.</title>
        <authorList>
            <person name="Pombert J.F."/>
            <person name="Lemieux C."/>
            <person name="Turmel M."/>
        </authorList>
    </citation>
    <scope>NUCLEOTIDE SEQUENCE</scope>
    <source>
        <strain evidence="4">UTEX 1912</strain>
    </source>
</reference>
<organism evidence="4">
    <name type="scientific">Tupiella akineta</name>
    <name type="common">Green alga</name>
    <name type="synonym">Pseudendoclonium akinetum</name>
    <dbReference type="NCBI Taxonomy" id="160070"/>
    <lineage>
        <taxon>Eukaryota</taxon>
        <taxon>Viridiplantae</taxon>
        <taxon>Chlorophyta</taxon>
        <taxon>core chlorophytes</taxon>
        <taxon>Ulvophyceae</taxon>
        <taxon>OUU clade</taxon>
        <taxon>Ulotrichales</taxon>
        <taxon>Tupiellaceae</taxon>
        <taxon>Tupiella</taxon>
    </lineage>
</organism>
<dbReference type="GO" id="GO:0006508">
    <property type="term" value="P:proteolysis"/>
    <property type="evidence" value="ECO:0007669"/>
    <property type="project" value="TreeGrafter"/>
</dbReference>
<reference evidence="4" key="1">
    <citation type="journal article" date="2001" name="Nucleic Acids Res.">
        <title>Rapid evolution of the DNA-binding site in LAGLIDADG homing endonucleases.</title>
        <authorList>
            <person name="Lucas P."/>
            <person name="Otis C."/>
            <person name="Mercier J.P."/>
            <person name="Turmel M."/>
            <person name="Lemieux C."/>
        </authorList>
    </citation>
    <scope>NUCLEOTIDE SEQUENCE</scope>
    <source>
        <strain evidence="4">UTEX 1912</strain>
    </source>
</reference>
<feature type="transmembrane region" description="Helical" evidence="2">
    <location>
        <begin position="198"/>
        <end position="220"/>
    </location>
</feature>
<dbReference type="InterPro" id="IPR003593">
    <property type="entry name" value="AAA+_ATPase"/>
</dbReference>
<evidence type="ECO:0000256" key="2">
    <source>
        <dbReference type="SAM" id="Phobius"/>
    </source>
</evidence>
<sequence length="2596" mass="299055">MKNLKNQTLYQQLQQSDKKYLKIKKTLDWQPVGFSSVRKNTICQFSKRSSGKLELGKRTRIKNRVTLSIPKFLISEKLLQKKTKVAASIEFWPSISNPLKIESKNSKRSFPCFCVAKQGKSCKKREAFSKKNKITFRDYLKTRLVLNYCLSPQQMENQNFFISQRLKIKSTPSWKKSVATIYYLLIAYKKTMRVKLNYYFNNSTNLQFFLAISPFLGYFLQTSIEKYELKYQQSTFFSKSLPGLKKPIQVINWETYAYTKYSTKLNARFITQVNSADDCFFISLNPHWQFKQKQLSTATFELLPYGSTKKQGVSTSATKWSFLPSRYFYNLLHENEKQGFNETILGQSGNGFFVGPGFLTAAQKEQNESNKIQNPSKAEINSTTKMKGEEQKLKKSSLGFQTKFTKASSEIRFWKNFKSKFSETNPNLNFFPVVENQSAHLHSQTADQPSQSFEKSEKEKTKLQNPFPQFSRRFKPTVNFQSLNSYQTSLKKQIILNSDWQIFFNELDDIPTKLNSIFQDDSALLKKTNQSLKSPLIFSFSDLDLNFPSIHLSPFESSLQNVVAKEENVITYLDDGYAGTKNKFSFTDFKESFTHLESNYKKSNLKFIDYSQKFNSNTSSFKSKSNLFSNELSLKKNLTQNSSFALQKESEVSFKFNTKKLLLNSNLLNKKLFLLKKIDLIGIETIQFDSFKKSDQTWIHLLTKIFNRPFLKKEPPLFLDRNLQYNLDFGFSQLGKLIKLNILRPNLENRSLAFGPQSKVEKNKSTSLSETSAVFKNFENGDSQLKVDLLNNLGGVSAILANEIVEGTLRSEASSFEILPKSVSLILQKAIREDLRSPLPSWILEAQNQTFPSGKSAHRCSQTAAKAKELKIRIGTYPFLLKLTNYEIFVLKQFKFDNVVTNSLLKRPYSILGLLKKSEIGFNFADQQSKGQKFDEKKTFGLKLNELREDKKNFSLLQRKVSGYLYPDSLRNTILTNTSFFNFNKSSKNLNFCLAFLRKSKGGNSAIKKYEQEFTQIISPSLLNQEKNIEGSRSSLIQVYQPLIQNSIDAYSTNFLNNYFCNLIQNSKSAHLHSQTAVKSFIFDRNLESSFLSSQTPARVEKPGESILNFYKLQRGSDYLNCIEPDQPFTAKKEFFFGVPTVSPLYGITLKEYKEKFEKRKKDIQKNHLISPYENSLNFIIQSNSNLKQSNPHSIQNFFGDGGTRTKDLYPENSLKLDTKSILNEITKGATFSNTFLEKITPFSPFKSSLIKQSIQNLESDTNLNYSFNFQKNEKFFNLEQRAIPYKTHFNYTKLRVLSRNLNKLEKSLIRSTFSANLYEPITLKTWTLSSQLGFAFIVLKLASILYNEYREEMGYYINEFAVFFNEYEKNNFLDFLDFFNPKENFRVINKTNKKFSDLVGGRFLLTEFGEVILLLRNSRKIFYRIGISKPKRVSFDKTSSFSKIVEPFFLSGKQKGRKPTFPSGNAKGLDPLFFILAPFVGSSKSTLLRSQMAVMIKKLKFREFFIEKPHLKLENFIPKGILLIGPPGTGKTLLVKALSGEASVPVIVESGKMLTTNLENNGAERLKDLFKAAREMSPCILFLDEVDTIGQKRENVLSTFASGEKENQIPNTLNFIYLENRLAEKLNSPISENFSDFNSEILNPLLKLQISKNSITKKNQELNDLKTQITNQKISSGKQKYQDLIMLTQLLCELDGLNKRQEIIVIGATNRPATLDSALTRPGRFGKVIYLDLPGKQKRFELLKFYSHSKKESLFNQQRFEFGLFIPTFSSFFSSESESNTKVSSHSSDLNFILGRNFSKSDKFLKTVFSKIQNFVLPLPSLDLLKPSLSASSKIKGQPSLKTNNNLGVDENLNWNYFANQTVGLSAAHLASAMNRSALKAIFIYLFQTQKETKVFNSSFLQKNSQNRLKKARLENEVKQTSLNTNSDLLFHLIKMSKKLKLRVVAQSGLGKNEILNQLNLVSKKDSAHKVTKHQPLHNFETVEYGIQTISTMNTSLQLKVTKGKKVNKKIIGQFTRDDFFLKLISPSGVSGQNEKISKTSENFTVHFPKKILTQFWSPKESQNSTSGEMQSFVKGNKSLEKRNLFYQKHRQYLRTLAFLGGSENRISNKVPNLKKNGVLAPSVNLREQVLSSKARQKLKKNIGYNAKNQVSFKIANLISLTLAQLKILSRYLNRIIQNQSLGWILLFNSTCLIQNSFFLFSLQNQNQKNLNFIYYNLLFLNFADKQRKGKKGNTKKNFGTLLKWQNFTLLNQTSLFGDSLFINRSAYYLSGKALIHVASRVEKRIDEPISLWSFSGSVQTRQKKSSDPSFGVATQGKSSKLFLTKIQFENFILSLIAGKAAEKLMLANQLGIQKKNDSNIGIMELKELGLLIKLMGEKYLFYSEKQFNHKQININLLENKKQINQDEFLFLKELSTLFENQNKALTHLPSNPLRSYDQFQSIDQPWWQLKSINLLASFNLKYGEWYRLFLAEEQQNFRNIEWIAPDTYFHNQVNNSSLIFNKTNLLSQNHDKNTYFVNRAFIFKYLQFSKLNWNQLQLLESESIASYFLFESFNKSCNLLDKNREVIDSLVYSLICHESLRDFEILNNYRRYFK</sequence>
<dbReference type="GO" id="GO:0051301">
    <property type="term" value="P:cell division"/>
    <property type="evidence" value="ECO:0007669"/>
    <property type="project" value="UniProtKB-KW"/>
</dbReference>
<dbReference type="SUPFAM" id="SSF52540">
    <property type="entry name" value="P-loop containing nucleoside triphosphate hydrolases"/>
    <property type="match status" value="1"/>
</dbReference>
<name>Q3ZJ75_TUPAK</name>
<dbReference type="InterPro" id="IPR003960">
    <property type="entry name" value="ATPase_AAA_CS"/>
</dbReference>
<keyword evidence="4" id="KW-0150">Chloroplast</keyword>
<keyword evidence="4" id="KW-0934">Plastid</keyword>
<keyword evidence="2" id="KW-0472">Membrane</keyword>